<evidence type="ECO:0000313" key="3">
    <source>
        <dbReference type="Proteomes" id="UP001596183"/>
    </source>
</evidence>
<feature type="compositionally biased region" description="Polar residues" evidence="1">
    <location>
        <begin position="1"/>
        <end position="10"/>
    </location>
</feature>
<dbReference type="EMBL" id="JBHSPC010000011">
    <property type="protein sequence ID" value="MFC5669207.1"/>
    <property type="molecule type" value="Genomic_DNA"/>
</dbReference>
<name>A0ABW0XF87_9ACTN</name>
<keyword evidence="3" id="KW-1185">Reference proteome</keyword>
<protein>
    <submittedName>
        <fullName evidence="2">Uncharacterized protein</fullName>
    </submittedName>
</protein>
<evidence type="ECO:0000256" key="1">
    <source>
        <dbReference type="SAM" id="MobiDB-lite"/>
    </source>
</evidence>
<accession>A0ABW0XF87</accession>
<feature type="region of interest" description="Disordered" evidence="1">
    <location>
        <begin position="1"/>
        <end position="63"/>
    </location>
</feature>
<reference evidence="3" key="1">
    <citation type="journal article" date="2019" name="Int. J. Syst. Evol. Microbiol.">
        <title>The Global Catalogue of Microorganisms (GCM) 10K type strain sequencing project: providing services to taxonomists for standard genome sequencing and annotation.</title>
        <authorList>
            <consortium name="The Broad Institute Genomics Platform"/>
            <consortium name="The Broad Institute Genome Sequencing Center for Infectious Disease"/>
            <person name="Wu L."/>
            <person name="Ma J."/>
        </authorList>
    </citation>
    <scope>NUCLEOTIDE SEQUENCE [LARGE SCALE GENOMIC DNA]</scope>
    <source>
        <strain evidence="3">JCM 13852</strain>
    </source>
</reference>
<evidence type="ECO:0000313" key="2">
    <source>
        <dbReference type="EMBL" id="MFC5669207.1"/>
    </source>
</evidence>
<gene>
    <name evidence="2" type="ORF">ACFP2V_03465</name>
</gene>
<dbReference type="RefSeq" id="WP_381205108.1">
    <property type="nucleotide sequence ID" value="NZ_JBHSPC010000011.1"/>
</dbReference>
<sequence>MHHALSNRQTGPDGFQARGPQAVEGENAAAASRANTDKGGPGCLPGTIVTRQESRRTGLRPVT</sequence>
<dbReference type="Proteomes" id="UP001596183">
    <property type="component" value="Unassembled WGS sequence"/>
</dbReference>
<proteinExistence type="predicted"/>
<organism evidence="2 3">
    <name type="scientific">Streptomyces incanus</name>
    <dbReference type="NCBI Taxonomy" id="887453"/>
    <lineage>
        <taxon>Bacteria</taxon>
        <taxon>Bacillati</taxon>
        <taxon>Actinomycetota</taxon>
        <taxon>Actinomycetes</taxon>
        <taxon>Kitasatosporales</taxon>
        <taxon>Streptomycetaceae</taxon>
        <taxon>Streptomyces</taxon>
    </lineage>
</organism>
<comment type="caution">
    <text evidence="2">The sequence shown here is derived from an EMBL/GenBank/DDBJ whole genome shotgun (WGS) entry which is preliminary data.</text>
</comment>